<comment type="subcellular location">
    <subcellularLocation>
        <location evidence="1 8">Cell membrane</location>
        <topology evidence="1 8">Multi-pass membrane protein</topology>
    </subcellularLocation>
</comment>
<keyword evidence="7 8" id="KW-0472">Membrane</keyword>
<keyword evidence="4" id="KW-1003">Cell membrane</keyword>
<evidence type="ECO:0000259" key="9">
    <source>
        <dbReference type="PROSITE" id="PS50928"/>
    </source>
</evidence>
<accession>A0A1X7L4R0</accession>
<organism evidence="10 11">
    <name type="scientific">Paenibacillus aquistagni</name>
    <dbReference type="NCBI Taxonomy" id="1852522"/>
    <lineage>
        <taxon>Bacteria</taxon>
        <taxon>Bacillati</taxon>
        <taxon>Bacillota</taxon>
        <taxon>Bacilli</taxon>
        <taxon>Bacillales</taxon>
        <taxon>Paenibacillaceae</taxon>
        <taxon>Paenibacillus</taxon>
    </lineage>
</organism>
<feature type="transmembrane region" description="Helical" evidence="8">
    <location>
        <begin position="137"/>
        <end position="158"/>
    </location>
</feature>
<evidence type="ECO:0000256" key="3">
    <source>
        <dbReference type="ARBA" id="ARBA00022448"/>
    </source>
</evidence>
<evidence type="ECO:0000256" key="2">
    <source>
        <dbReference type="ARBA" id="ARBA00007069"/>
    </source>
</evidence>
<proteinExistence type="inferred from homology"/>
<dbReference type="STRING" id="1852522.SAMN06295960_2927"/>
<dbReference type="Pfam" id="PF00528">
    <property type="entry name" value="BPD_transp_1"/>
    <property type="match status" value="1"/>
</dbReference>
<dbReference type="SUPFAM" id="SSF161098">
    <property type="entry name" value="MetI-like"/>
    <property type="match status" value="1"/>
</dbReference>
<evidence type="ECO:0000256" key="7">
    <source>
        <dbReference type="ARBA" id="ARBA00023136"/>
    </source>
</evidence>
<feature type="transmembrane region" description="Helical" evidence="8">
    <location>
        <begin position="70"/>
        <end position="90"/>
    </location>
</feature>
<feature type="transmembrane region" description="Helical" evidence="8">
    <location>
        <begin position="206"/>
        <end position="224"/>
    </location>
</feature>
<gene>
    <name evidence="10" type="ORF">SAMN06295960_2927</name>
</gene>
<dbReference type="EMBL" id="FXAZ01000004">
    <property type="protein sequence ID" value="SMG48373.1"/>
    <property type="molecule type" value="Genomic_DNA"/>
</dbReference>
<protein>
    <submittedName>
        <fullName evidence="10">Spermidine/putrescine transport system permease protein</fullName>
    </submittedName>
</protein>
<feature type="transmembrane region" description="Helical" evidence="8">
    <location>
        <begin position="236"/>
        <end position="258"/>
    </location>
</feature>
<sequence length="273" mass="30180">MKSNTLNRKNPLLSIHSFLMMAFIYIPVIVIIVYSFNDSRLSMSWEGFTFDWYLSLLDNRNVMEALKNSLIIALTSTIVSTVLGTMAAIAMRKLMSKSKGAIAGLLYMPIVVPDIIMGLSLLVLFSQLGLDLGKTTVIIAHITFSISYVYVIVSSRMANMGNQLEEAASDLGATQWETFRYVVLPSIWPGVIAGALIAFTLSIDDFLISFFVAGPNSSTLPIYIYSSVKRGISPEINALCTIMILVSVALIILAQWLLNRGNREEKKTSMLPF</sequence>
<dbReference type="PANTHER" id="PTHR43848:SF2">
    <property type="entry name" value="PUTRESCINE TRANSPORT SYSTEM PERMEASE PROTEIN POTI"/>
    <property type="match status" value="1"/>
</dbReference>
<feature type="transmembrane region" description="Helical" evidence="8">
    <location>
        <begin position="12"/>
        <end position="36"/>
    </location>
</feature>
<reference evidence="10 11" key="1">
    <citation type="submission" date="2017-04" db="EMBL/GenBank/DDBJ databases">
        <authorList>
            <person name="Afonso C.L."/>
            <person name="Miller P.J."/>
            <person name="Scott M.A."/>
            <person name="Spackman E."/>
            <person name="Goraichik I."/>
            <person name="Dimitrov K.M."/>
            <person name="Suarez D.L."/>
            <person name="Swayne D.E."/>
        </authorList>
    </citation>
    <scope>NUCLEOTIDE SEQUENCE [LARGE SCALE GENOMIC DNA]</scope>
    <source>
        <strain evidence="10 11">11</strain>
    </source>
</reference>
<dbReference type="Proteomes" id="UP000193834">
    <property type="component" value="Unassembled WGS sequence"/>
</dbReference>
<keyword evidence="5 8" id="KW-0812">Transmembrane</keyword>
<feature type="transmembrane region" description="Helical" evidence="8">
    <location>
        <begin position="179"/>
        <end position="200"/>
    </location>
</feature>
<dbReference type="InterPro" id="IPR000515">
    <property type="entry name" value="MetI-like"/>
</dbReference>
<comment type="similarity">
    <text evidence="2">Belongs to the binding-protein-dependent transport system permease family. CysTW subfamily.</text>
</comment>
<evidence type="ECO:0000256" key="1">
    <source>
        <dbReference type="ARBA" id="ARBA00004651"/>
    </source>
</evidence>
<evidence type="ECO:0000313" key="11">
    <source>
        <dbReference type="Proteomes" id="UP000193834"/>
    </source>
</evidence>
<evidence type="ECO:0000256" key="8">
    <source>
        <dbReference type="RuleBase" id="RU363032"/>
    </source>
</evidence>
<keyword evidence="11" id="KW-1185">Reference proteome</keyword>
<dbReference type="InterPro" id="IPR035906">
    <property type="entry name" value="MetI-like_sf"/>
</dbReference>
<dbReference type="RefSeq" id="WP_085495234.1">
    <property type="nucleotide sequence ID" value="NZ_FXAZ01000004.1"/>
</dbReference>
<dbReference type="Gene3D" id="1.10.3720.10">
    <property type="entry name" value="MetI-like"/>
    <property type="match status" value="1"/>
</dbReference>
<feature type="domain" description="ABC transmembrane type-1" evidence="9">
    <location>
        <begin position="66"/>
        <end position="254"/>
    </location>
</feature>
<name>A0A1X7L4R0_9BACL</name>
<dbReference type="AlphaFoldDB" id="A0A1X7L4R0"/>
<feature type="transmembrane region" description="Helical" evidence="8">
    <location>
        <begin position="102"/>
        <end position="125"/>
    </location>
</feature>
<evidence type="ECO:0000256" key="5">
    <source>
        <dbReference type="ARBA" id="ARBA00022692"/>
    </source>
</evidence>
<dbReference type="PROSITE" id="PS50928">
    <property type="entry name" value="ABC_TM1"/>
    <property type="match status" value="1"/>
</dbReference>
<dbReference type="OrthoDB" id="9782004at2"/>
<dbReference type="CDD" id="cd06261">
    <property type="entry name" value="TM_PBP2"/>
    <property type="match status" value="1"/>
</dbReference>
<keyword evidence="3 8" id="KW-0813">Transport</keyword>
<evidence type="ECO:0000256" key="6">
    <source>
        <dbReference type="ARBA" id="ARBA00022989"/>
    </source>
</evidence>
<dbReference type="GO" id="GO:0005886">
    <property type="term" value="C:plasma membrane"/>
    <property type="evidence" value="ECO:0007669"/>
    <property type="project" value="UniProtKB-SubCell"/>
</dbReference>
<dbReference type="PANTHER" id="PTHR43848">
    <property type="entry name" value="PUTRESCINE TRANSPORT SYSTEM PERMEASE PROTEIN POTI"/>
    <property type="match status" value="1"/>
</dbReference>
<dbReference type="GO" id="GO:0055085">
    <property type="term" value="P:transmembrane transport"/>
    <property type="evidence" value="ECO:0007669"/>
    <property type="project" value="InterPro"/>
</dbReference>
<evidence type="ECO:0000256" key="4">
    <source>
        <dbReference type="ARBA" id="ARBA00022475"/>
    </source>
</evidence>
<evidence type="ECO:0000313" key="10">
    <source>
        <dbReference type="EMBL" id="SMG48373.1"/>
    </source>
</evidence>
<dbReference type="InterPro" id="IPR051789">
    <property type="entry name" value="Bact_Polyamine_Transport"/>
</dbReference>
<keyword evidence="6 8" id="KW-1133">Transmembrane helix</keyword>